<comment type="caution">
    <text evidence="1">The sequence shown here is derived from an EMBL/GenBank/DDBJ whole genome shotgun (WGS) entry which is preliminary data.</text>
</comment>
<dbReference type="Proteomes" id="UP000481861">
    <property type="component" value="Unassembled WGS sequence"/>
</dbReference>
<organism evidence="1 2">
    <name type="scientific">Massariosphaeria phaeospora</name>
    <dbReference type="NCBI Taxonomy" id="100035"/>
    <lineage>
        <taxon>Eukaryota</taxon>
        <taxon>Fungi</taxon>
        <taxon>Dikarya</taxon>
        <taxon>Ascomycota</taxon>
        <taxon>Pezizomycotina</taxon>
        <taxon>Dothideomycetes</taxon>
        <taxon>Pleosporomycetidae</taxon>
        <taxon>Pleosporales</taxon>
        <taxon>Pleosporales incertae sedis</taxon>
        <taxon>Massariosphaeria</taxon>
    </lineage>
</organism>
<dbReference type="OrthoDB" id="5229512at2759"/>
<sequence>MPAEPFPIMRLPLELRESIYAHYYVPDAGGVARDSEGGFFQSYDFDLRLNRVSKQVHAEAMKVFRRQFVFVKVQTPWPTAEYHKRAKDRSMLIVCIAVTHISQEGPVPIVVAGEQAAKFDYHHATVSICAPIHQAEADYSLIILLKDLYLFSRVWFYSTLSYPRLNDHLRVDFTLRSDVQEPEDNKTMSIARQKQMLLPFGEVNGLHEVVVEGYDEDVKQELQRRMAVPHDTVQQCCEKATDLMLEGDRVLAEGNAVEALQLYNQAFHALHILVKDRTRRVLAEVFFQETIATGRYSGQVGYTVRIILRIKLVSRVVGAYLKLQQWEEAAFWGMRSINLMQDAADENFEDFVNKIIGGDAVGAIYLRTGIAFKKMEEGDSEELSLWEDEEGANSRAAWALVGPFLKDKAMVEKEVNEYGIDVEDVWVERKAEDVEG</sequence>
<dbReference type="EMBL" id="JAADJZ010000004">
    <property type="protein sequence ID" value="KAF2875772.1"/>
    <property type="molecule type" value="Genomic_DNA"/>
</dbReference>
<proteinExistence type="predicted"/>
<dbReference type="AlphaFoldDB" id="A0A7C8IFT8"/>
<evidence type="ECO:0000313" key="2">
    <source>
        <dbReference type="Proteomes" id="UP000481861"/>
    </source>
</evidence>
<accession>A0A7C8IFT8</accession>
<protein>
    <submittedName>
        <fullName evidence="1">Uncharacterized protein</fullName>
    </submittedName>
</protein>
<evidence type="ECO:0000313" key="1">
    <source>
        <dbReference type="EMBL" id="KAF2875772.1"/>
    </source>
</evidence>
<name>A0A7C8IFT8_9PLEO</name>
<gene>
    <name evidence="1" type="ORF">BDV95DRAFT_537419</name>
</gene>
<keyword evidence="2" id="KW-1185">Reference proteome</keyword>
<reference evidence="1 2" key="1">
    <citation type="submission" date="2020-01" db="EMBL/GenBank/DDBJ databases">
        <authorList>
            <consortium name="DOE Joint Genome Institute"/>
            <person name="Haridas S."/>
            <person name="Albert R."/>
            <person name="Binder M."/>
            <person name="Bloem J."/>
            <person name="Labutti K."/>
            <person name="Salamov A."/>
            <person name="Andreopoulos B."/>
            <person name="Baker S.E."/>
            <person name="Barry K."/>
            <person name="Bills G."/>
            <person name="Bluhm B.H."/>
            <person name="Cannon C."/>
            <person name="Castanera R."/>
            <person name="Culley D.E."/>
            <person name="Daum C."/>
            <person name="Ezra D."/>
            <person name="Gonzalez J.B."/>
            <person name="Henrissat B."/>
            <person name="Kuo A."/>
            <person name="Liang C."/>
            <person name="Lipzen A."/>
            <person name="Lutzoni F."/>
            <person name="Magnuson J."/>
            <person name="Mondo S."/>
            <person name="Nolan M."/>
            <person name="Ohm R."/>
            <person name="Pangilinan J."/>
            <person name="Park H.-J.H."/>
            <person name="Ramirez L."/>
            <person name="Alfaro M."/>
            <person name="Sun H."/>
            <person name="Tritt A."/>
            <person name="Yoshinaga Y."/>
            <person name="Zwiers L.-H.L."/>
            <person name="Turgeon B.G."/>
            <person name="Goodwin S.B."/>
            <person name="Spatafora J.W."/>
            <person name="Crous P.W."/>
            <person name="Grigoriev I.V."/>
        </authorList>
    </citation>
    <scope>NUCLEOTIDE SEQUENCE [LARGE SCALE GENOMIC DNA]</scope>
    <source>
        <strain evidence="1 2">CBS 611.86</strain>
    </source>
</reference>